<evidence type="ECO:0000259" key="12">
    <source>
        <dbReference type="Pfam" id="PF00060"/>
    </source>
</evidence>
<dbReference type="SUPFAM" id="SSF53850">
    <property type="entry name" value="Periplasmic binding protein-like II"/>
    <property type="match status" value="1"/>
</dbReference>
<feature type="transmembrane region" description="Helical" evidence="10">
    <location>
        <begin position="412"/>
        <end position="431"/>
    </location>
</feature>
<dbReference type="GO" id="GO:0015276">
    <property type="term" value="F:ligand-gated monoatomic ion channel activity"/>
    <property type="evidence" value="ECO:0007669"/>
    <property type="project" value="InterPro"/>
</dbReference>
<dbReference type="InterPro" id="IPR052192">
    <property type="entry name" value="Insect_Ionotropic_Sensory_Rcpt"/>
</dbReference>
<dbReference type="Proteomes" id="UP000594454">
    <property type="component" value="Chromosome 1"/>
</dbReference>
<keyword evidence="4 10" id="KW-0812">Transmembrane</keyword>
<feature type="compositionally biased region" description="Low complexity" evidence="9">
    <location>
        <begin position="732"/>
        <end position="741"/>
    </location>
</feature>
<accession>A0A7R8YMT3</accession>
<evidence type="ECO:0000256" key="9">
    <source>
        <dbReference type="SAM" id="MobiDB-lite"/>
    </source>
</evidence>
<evidence type="ECO:0000256" key="5">
    <source>
        <dbReference type="ARBA" id="ARBA00022989"/>
    </source>
</evidence>
<dbReference type="EMBL" id="LR899009">
    <property type="protein sequence ID" value="CAD7078858.1"/>
    <property type="molecule type" value="Genomic_DNA"/>
</dbReference>
<dbReference type="Pfam" id="PF00060">
    <property type="entry name" value="Lig_chan"/>
    <property type="match status" value="1"/>
</dbReference>
<dbReference type="OrthoDB" id="6500454at2759"/>
<feature type="region of interest" description="Disordered" evidence="9">
    <location>
        <begin position="732"/>
        <end position="766"/>
    </location>
</feature>
<feature type="region of interest" description="Disordered" evidence="9">
    <location>
        <begin position="868"/>
        <end position="912"/>
    </location>
</feature>
<feature type="transmembrane region" description="Helical" evidence="10">
    <location>
        <begin position="687"/>
        <end position="710"/>
    </location>
</feature>
<evidence type="ECO:0000256" key="3">
    <source>
        <dbReference type="ARBA" id="ARBA00022475"/>
    </source>
</evidence>
<evidence type="ECO:0000313" key="14">
    <source>
        <dbReference type="Proteomes" id="UP000594454"/>
    </source>
</evidence>
<dbReference type="InParanoid" id="A0A7R8YMT3"/>
<dbReference type="AlphaFoldDB" id="A0A7R8YMT3"/>
<keyword evidence="5 10" id="KW-1133">Transmembrane helix</keyword>
<dbReference type="Gene3D" id="1.10.287.70">
    <property type="match status" value="1"/>
</dbReference>
<name>A0A7R8YMT3_HERIL</name>
<feature type="compositionally biased region" description="Basic and acidic residues" evidence="9">
    <location>
        <begin position="896"/>
        <end position="905"/>
    </location>
</feature>
<gene>
    <name evidence="13" type="ORF">HERILL_LOCUS2105</name>
</gene>
<feature type="compositionally biased region" description="Acidic residues" evidence="9">
    <location>
        <begin position="835"/>
        <end position="851"/>
    </location>
</feature>
<keyword evidence="7" id="KW-0675">Receptor</keyword>
<dbReference type="FunCoup" id="A0A7R8YMT3">
    <property type="interactions" value="11"/>
</dbReference>
<comment type="subcellular location">
    <subcellularLocation>
        <location evidence="1">Cell membrane</location>
        <topology evidence="1">Multi-pass membrane protein</topology>
    </subcellularLocation>
</comment>
<comment type="similarity">
    <text evidence="2">Belongs to the glutamate-gated ion channel (TC 1.A.10.1) family.</text>
</comment>
<dbReference type="Gene3D" id="3.40.190.10">
    <property type="entry name" value="Periplasmic binding protein-like II"/>
    <property type="match status" value="3"/>
</dbReference>
<feature type="transmembrane region" description="Helical" evidence="10">
    <location>
        <begin position="482"/>
        <end position="506"/>
    </location>
</feature>
<dbReference type="PANTHER" id="PTHR42643:SF24">
    <property type="entry name" value="IONOTROPIC RECEPTOR 60A"/>
    <property type="match status" value="1"/>
</dbReference>
<reference evidence="13 14" key="1">
    <citation type="submission" date="2020-11" db="EMBL/GenBank/DDBJ databases">
        <authorList>
            <person name="Wallbank WR R."/>
            <person name="Pardo Diaz C."/>
            <person name="Kozak K."/>
            <person name="Martin S."/>
            <person name="Jiggins C."/>
            <person name="Moest M."/>
            <person name="Warren A I."/>
            <person name="Generalovic N T."/>
            <person name="Byers J.R.P. K."/>
            <person name="Montejo-Kovacevich G."/>
            <person name="Yen C E."/>
        </authorList>
    </citation>
    <scope>NUCLEOTIDE SEQUENCE [LARGE SCALE GENOMIC DNA]</scope>
</reference>
<feature type="domain" description="Ionotropic glutamate receptor C-terminal" evidence="12">
    <location>
        <begin position="412"/>
        <end position="694"/>
    </location>
</feature>
<evidence type="ECO:0000256" key="2">
    <source>
        <dbReference type="ARBA" id="ARBA00008685"/>
    </source>
</evidence>
<evidence type="ECO:0000256" key="11">
    <source>
        <dbReference type="SAM" id="SignalP"/>
    </source>
</evidence>
<dbReference type="PANTHER" id="PTHR42643">
    <property type="entry name" value="IONOTROPIC RECEPTOR 20A-RELATED"/>
    <property type="match status" value="1"/>
</dbReference>
<keyword evidence="3" id="KW-1003">Cell membrane</keyword>
<keyword evidence="11" id="KW-0732">Signal</keyword>
<evidence type="ECO:0000256" key="7">
    <source>
        <dbReference type="ARBA" id="ARBA00023170"/>
    </source>
</evidence>
<organism evidence="13 14">
    <name type="scientific">Hermetia illucens</name>
    <name type="common">Black soldier fly</name>
    <dbReference type="NCBI Taxonomy" id="343691"/>
    <lineage>
        <taxon>Eukaryota</taxon>
        <taxon>Metazoa</taxon>
        <taxon>Ecdysozoa</taxon>
        <taxon>Arthropoda</taxon>
        <taxon>Hexapoda</taxon>
        <taxon>Insecta</taxon>
        <taxon>Pterygota</taxon>
        <taxon>Neoptera</taxon>
        <taxon>Endopterygota</taxon>
        <taxon>Diptera</taxon>
        <taxon>Brachycera</taxon>
        <taxon>Stratiomyomorpha</taxon>
        <taxon>Stratiomyidae</taxon>
        <taxon>Hermetiinae</taxon>
        <taxon>Hermetia</taxon>
    </lineage>
</organism>
<sequence length="912" mass="103251">MFTRSGNSLITVVVRNCTMMQLFWRVLIFYLLKSTLAEECSLCESGGLKRKWKINGTILEGDENLHGMQKRFIDPTFRGNPKSKGEIWNEKFKGNNTNFAQANSLVALLNKIAVEYLHKCAPYVLYDSYVENSEFAIVQTLFQTFPLTFYHGKINENFKLSNSKLITKGDTNCRSYILFLSDPQKTRSIIGPQMDNKVIVVARSSQWKLQAFLSSEESSDIVNLLVIGESLTADPKRERPYVLYTHHLYSDGLGSNVPVVLTSWIKGSLSRPHVNLFPAKYAKGFAGHRFLIAAANQPPFIFRRKFVDNTGNLNVYWEGLEYRLIKLLSQRLNFSFEIVEPRNINQLGSGEAVREEVELGRADIGMAGAYITQDRLEEIDMSVGHSRDCAAFITLASKALPKYRAIMGPFQWPVWVALTAVYLLGIFPLAYTDRLSLSHLIGNFGEIENMFWYVFGTFTNSLTFTGKYSWSGSRKSSTRLLIGFYWIFTIIVTSCYTGSIIAFVTLPAFPDTVDSVYDLLGLFFRVGTLDRGGWERWFANSTHEPTELLYRKMEFVRTLEEGIGNVTQSFFWNYAFLGSRSQLEYLVQSNFTNDAMSKRSALHLSEECFAPFQVALTFPKNSVYARKINEGIMRLQQSGLINKLLNEVSWKMQRSSTGKLLQATSGANIRDLNQEERQLTTADTEGMFLLMAAGYTIAVLALISEIIGGFTNKCRQIMKRARKSIASEKSSIASSCGSRSSLNKPTANKSQKHDSTKQRNNFPGLSELNLTRETLKELYGGYNKKESTLIVQNGRVIFETEAISENSLSSASCNRNDHCEQIEGDDSNVRFSEQNDSESDSDFAVDNEETGDPFDKFVNYDQCALESQSHLERIPENSTEGTIYGEPETEDPFGETLDHGKDQQPRRFYSFE</sequence>
<dbReference type="GO" id="GO:0050907">
    <property type="term" value="P:detection of chemical stimulus involved in sensory perception"/>
    <property type="evidence" value="ECO:0007669"/>
    <property type="project" value="UniProtKB-ARBA"/>
</dbReference>
<evidence type="ECO:0000313" key="13">
    <source>
        <dbReference type="EMBL" id="CAD7078858.1"/>
    </source>
</evidence>
<keyword evidence="14" id="KW-1185">Reference proteome</keyword>
<protein>
    <recommendedName>
        <fullName evidence="12">Ionotropic glutamate receptor C-terminal domain-containing protein</fullName>
    </recommendedName>
</protein>
<evidence type="ECO:0000256" key="10">
    <source>
        <dbReference type="SAM" id="Phobius"/>
    </source>
</evidence>
<keyword evidence="6 10" id="KW-0472">Membrane</keyword>
<proteinExistence type="inferred from homology"/>
<evidence type="ECO:0000256" key="4">
    <source>
        <dbReference type="ARBA" id="ARBA00022692"/>
    </source>
</evidence>
<keyword evidence="8" id="KW-0325">Glycoprotein</keyword>
<evidence type="ECO:0000256" key="8">
    <source>
        <dbReference type="ARBA" id="ARBA00023180"/>
    </source>
</evidence>
<dbReference type="InterPro" id="IPR001320">
    <property type="entry name" value="Iontro_rcpt_C"/>
</dbReference>
<feature type="region of interest" description="Disordered" evidence="9">
    <location>
        <begin position="824"/>
        <end position="851"/>
    </location>
</feature>
<evidence type="ECO:0000256" key="1">
    <source>
        <dbReference type="ARBA" id="ARBA00004651"/>
    </source>
</evidence>
<feature type="chain" id="PRO_5030655035" description="Ionotropic glutamate receptor C-terminal domain-containing protein" evidence="11">
    <location>
        <begin position="38"/>
        <end position="912"/>
    </location>
</feature>
<feature type="signal peptide" evidence="11">
    <location>
        <begin position="1"/>
        <end position="37"/>
    </location>
</feature>
<dbReference type="GO" id="GO:0005886">
    <property type="term" value="C:plasma membrane"/>
    <property type="evidence" value="ECO:0007669"/>
    <property type="project" value="UniProtKB-SubCell"/>
</dbReference>
<evidence type="ECO:0000256" key="6">
    <source>
        <dbReference type="ARBA" id="ARBA00023136"/>
    </source>
</evidence>